<evidence type="ECO:0000313" key="2">
    <source>
        <dbReference type="Proteomes" id="UP000246351"/>
    </source>
</evidence>
<name>A0A317Z9G5_STAPS</name>
<dbReference type="EMBL" id="QEIV01000956">
    <property type="protein sequence ID" value="PWZ98074.1"/>
    <property type="molecule type" value="Genomic_DNA"/>
</dbReference>
<comment type="caution">
    <text evidence="1">The sequence shown here is derived from an EMBL/GenBank/DDBJ whole genome shotgun (WGS) entry which is preliminary data.</text>
</comment>
<proteinExistence type="predicted"/>
<protein>
    <submittedName>
        <fullName evidence="1">Primosomal protein DnaI</fullName>
    </submittedName>
</protein>
<evidence type="ECO:0000313" key="1">
    <source>
        <dbReference type="EMBL" id="PWZ98074.1"/>
    </source>
</evidence>
<dbReference type="InterPro" id="IPR027417">
    <property type="entry name" value="P-loop_NTPase"/>
</dbReference>
<gene>
    <name evidence="1" type="ORF">DD924_10125</name>
</gene>
<feature type="non-terminal residue" evidence="1">
    <location>
        <position position="1"/>
    </location>
</feature>
<dbReference type="Gene3D" id="3.40.50.300">
    <property type="entry name" value="P-loop containing nucleotide triphosphate hydrolases"/>
    <property type="match status" value="1"/>
</dbReference>
<organism evidence="1 2">
    <name type="scientific">Staphylococcus pseudintermedius</name>
    <dbReference type="NCBI Taxonomy" id="283734"/>
    <lineage>
        <taxon>Bacteria</taxon>
        <taxon>Bacillati</taxon>
        <taxon>Bacillota</taxon>
        <taxon>Bacilli</taxon>
        <taxon>Bacillales</taxon>
        <taxon>Staphylococcaceae</taxon>
        <taxon>Staphylococcus</taxon>
        <taxon>Staphylococcus intermedius group</taxon>
    </lineage>
</organism>
<dbReference type="AlphaFoldDB" id="A0A317Z9G5"/>
<dbReference type="Proteomes" id="UP000246351">
    <property type="component" value="Unassembled WGS sequence"/>
</dbReference>
<sequence>LKNGFKDGTTAKRIEQVREARVLFLDDLGAEDMTPWVRDEVLGPILHYRMIQELPTFFSSNMNLDELETHLADTKNGVDRMKAKRIMERVKTLSTPYLLEGENYRKH</sequence>
<reference evidence="1 2" key="1">
    <citation type="journal article" date="2018" name="Vet. Microbiol.">
        <title>Clonal diversity and geographic distribution of methicillin-resistant Staphylococcus pseudintermedius from Australian animals: Discovery of novel sequence types.</title>
        <authorList>
            <person name="Worthing K.A."/>
            <person name="Abraham S."/>
            <person name="Coombs G.W."/>
            <person name="Pang S."/>
            <person name="Saputra S."/>
            <person name="Jordan D."/>
            <person name="Trott D.J."/>
            <person name="Norris J.M."/>
        </authorList>
    </citation>
    <scope>NUCLEOTIDE SEQUENCE [LARGE SCALE GENOMIC DNA]</scope>
    <source>
        <strain evidence="1 2">ST71 3</strain>
    </source>
</reference>
<accession>A0A317Z9G5</accession>